<keyword evidence="2" id="KW-1185">Reference proteome</keyword>
<organism evidence="1 2">
    <name type="scientific">Nocardiopsis endophytica</name>
    <dbReference type="NCBI Taxonomy" id="3018445"/>
    <lineage>
        <taxon>Bacteria</taxon>
        <taxon>Bacillati</taxon>
        <taxon>Actinomycetota</taxon>
        <taxon>Actinomycetes</taxon>
        <taxon>Streptosporangiales</taxon>
        <taxon>Nocardiopsidaceae</taxon>
        <taxon>Nocardiopsis</taxon>
    </lineage>
</organism>
<name>A0ABT4U6D7_9ACTN</name>
<reference evidence="1 2" key="1">
    <citation type="submission" date="2023-01" db="EMBL/GenBank/DDBJ databases">
        <title>Draft genome sequence of Nocardiopsis sp. RSe5-2 isolated from halophytes.</title>
        <authorList>
            <person name="Duangmal K."/>
            <person name="Chantavorakit T."/>
        </authorList>
    </citation>
    <scope>NUCLEOTIDE SEQUENCE [LARGE SCALE GENOMIC DNA]</scope>
    <source>
        <strain evidence="1 2">RSe5-2</strain>
    </source>
</reference>
<gene>
    <name evidence="1" type="ORF">O4J56_15335</name>
</gene>
<dbReference type="Proteomes" id="UP001527866">
    <property type="component" value="Unassembled WGS sequence"/>
</dbReference>
<dbReference type="EMBL" id="JAQFWQ010000040">
    <property type="protein sequence ID" value="MDA2812015.1"/>
    <property type="molecule type" value="Genomic_DNA"/>
</dbReference>
<evidence type="ECO:0000313" key="2">
    <source>
        <dbReference type="Proteomes" id="UP001527866"/>
    </source>
</evidence>
<dbReference type="RefSeq" id="WP_270686465.1">
    <property type="nucleotide sequence ID" value="NZ_JAQFWQ010000040.1"/>
</dbReference>
<sequence length="102" mass="11877">MSRKRDLLLELLRAYYGHRWSIRRTDGLWIATARDRDADHAPTLIQPDVTRFLAELDDPPPRAARAYRSLLDTDLFSRRSHDLADGVHLFTDRRPDEEPPGL</sequence>
<accession>A0ABT4U6D7</accession>
<evidence type="ECO:0000313" key="1">
    <source>
        <dbReference type="EMBL" id="MDA2812015.1"/>
    </source>
</evidence>
<proteinExistence type="predicted"/>
<comment type="caution">
    <text evidence="1">The sequence shown here is derived from an EMBL/GenBank/DDBJ whole genome shotgun (WGS) entry which is preliminary data.</text>
</comment>
<protein>
    <submittedName>
        <fullName evidence="1">Uncharacterized protein</fullName>
    </submittedName>
</protein>